<dbReference type="GO" id="GO:0051056">
    <property type="term" value="P:regulation of small GTPase mediated signal transduction"/>
    <property type="evidence" value="ECO:0007669"/>
    <property type="project" value="InterPro"/>
</dbReference>
<dbReference type="Pfam" id="PF02145">
    <property type="entry name" value="Rap_GAP"/>
    <property type="match status" value="1"/>
</dbReference>
<keyword evidence="4" id="KW-1185">Reference proteome</keyword>
<dbReference type="EMBL" id="KE560841">
    <property type="protein sequence ID" value="EPZ35432.1"/>
    <property type="molecule type" value="Genomic_DNA"/>
</dbReference>
<dbReference type="InterPro" id="IPR000331">
    <property type="entry name" value="Rap/Ran_GAP_dom"/>
</dbReference>
<reference evidence="3 4" key="1">
    <citation type="journal article" date="2013" name="Curr. Biol.">
        <title>Shared signatures of parasitism and phylogenomics unite Cryptomycota and microsporidia.</title>
        <authorList>
            <person name="James T.Y."/>
            <person name="Pelin A."/>
            <person name="Bonen L."/>
            <person name="Ahrendt S."/>
            <person name="Sain D."/>
            <person name="Corradi N."/>
            <person name="Stajich J.E."/>
        </authorList>
    </citation>
    <scope>NUCLEOTIDE SEQUENCE [LARGE SCALE GENOMIC DNA]</scope>
    <source>
        <strain evidence="3 4">CSF55</strain>
    </source>
</reference>
<evidence type="ECO:0000259" key="2">
    <source>
        <dbReference type="PROSITE" id="PS50085"/>
    </source>
</evidence>
<keyword evidence="1" id="KW-0343">GTPase activation</keyword>
<dbReference type="GO" id="GO:0005096">
    <property type="term" value="F:GTPase activator activity"/>
    <property type="evidence" value="ECO:0007669"/>
    <property type="project" value="UniProtKB-KW"/>
</dbReference>
<dbReference type="AlphaFoldDB" id="A0A075AYT1"/>
<dbReference type="STRING" id="988480.A0A075AYT1"/>
<proteinExistence type="predicted"/>
<dbReference type="PANTHER" id="PTHR10063">
    <property type="entry name" value="TUBERIN"/>
    <property type="match status" value="1"/>
</dbReference>
<dbReference type="GO" id="GO:0005737">
    <property type="term" value="C:cytoplasm"/>
    <property type="evidence" value="ECO:0007669"/>
    <property type="project" value="TreeGrafter"/>
</dbReference>
<dbReference type="SUPFAM" id="SSF111347">
    <property type="entry name" value="Rap/Ran-GAP"/>
    <property type="match status" value="1"/>
</dbReference>
<name>A0A075AYT1_ROZAC</name>
<dbReference type="OrthoDB" id="19311at2759"/>
<dbReference type="InterPro" id="IPR035974">
    <property type="entry name" value="Rap/Ran-GAP_sf"/>
</dbReference>
<accession>A0A075AYT1</accession>
<gene>
    <name evidence="3" type="ORF">O9G_003691</name>
</gene>
<dbReference type="PROSITE" id="PS50085">
    <property type="entry name" value="RAPGAP"/>
    <property type="match status" value="1"/>
</dbReference>
<evidence type="ECO:0000313" key="3">
    <source>
        <dbReference type="EMBL" id="EPZ35432.1"/>
    </source>
</evidence>
<feature type="domain" description="Rap-GAP" evidence="2">
    <location>
        <begin position="147"/>
        <end position="340"/>
    </location>
</feature>
<dbReference type="PANTHER" id="PTHR10063:SF11">
    <property type="entry name" value="RHO GTPASE-ACTIVATING PROTEIN CG5521-RELATED"/>
    <property type="match status" value="1"/>
</dbReference>
<evidence type="ECO:0000313" key="4">
    <source>
        <dbReference type="Proteomes" id="UP000030755"/>
    </source>
</evidence>
<protein>
    <submittedName>
        <fullName evidence="3">Rap GTPase activating proteins domain-containing protein</fullName>
    </submittedName>
</protein>
<evidence type="ECO:0000256" key="1">
    <source>
        <dbReference type="ARBA" id="ARBA00022468"/>
    </source>
</evidence>
<dbReference type="GO" id="GO:0005634">
    <property type="term" value="C:nucleus"/>
    <property type="evidence" value="ECO:0007669"/>
    <property type="project" value="InterPro"/>
</dbReference>
<organism evidence="3 4">
    <name type="scientific">Rozella allomycis (strain CSF55)</name>
    <dbReference type="NCBI Taxonomy" id="988480"/>
    <lineage>
        <taxon>Eukaryota</taxon>
        <taxon>Fungi</taxon>
        <taxon>Fungi incertae sedis</taxon>
        <taxon>Cryptomycota</taxon>
        <taxon>Cryptomycota incertae sedis</taxon>
        <taxon>Rozella</taxon>
    </lineage>
</organism>
<dbReference type="Proteomes" id="UP000030755">
    <property type="component" value="Unassembled WGS sequence"/>
</dbReference>
<dbReference type="Gene3D" id="3.40.50.11210">
    <property type="entry name" value="Rap/Ran-GAP"/>
    <property type="match status" value="1"/>
</dbReference>
<dbReference type="InterPro" id="IPR027107">
    <property type="entry name" value="Tuberin/Ral-act_asu"/>
</dbReference>
<dbReference type="FunFam" id="3.40.50.11210:FF:000001">
    <property type="entry name" value="Ral GTPase-activating protein subunit alpha-1 isoform 1"/>
    <property type="match status" value="1"/>
</dbReference>
<dbReference type="HOGENOM" id="CLU_816740_0_0_1"/>
<sequence length="340" mass="39008">MHAAHHLHSFPNPIPEILGSNWVDDPVAACKHFCVNDSLIMSVVYKEDSILIVTRNNFGKFTWSVTPLQSDCSYKTAELQPFDIKCNKMEEINYGFKRNKVEPPTVPEKKVNVGRVFLSQFGFLDADVFRKGSFSIFSDNQNLLRDIKALDKKPCRELVKVALIYVAKDQEYESSILANQNPSISYRKFVSSLGWTVKVFSVITKVDLESHLGYMGGLDRNLTTGKYSIYYCDSFCEIMFHDVTLIPSDHNDPKNIKKKRHIGNDHIHIVWNENNKPYKPNTISGDFGNVVIVINPLKSGLFAIDVYRDQKVTFSFRFIRYLSLAHSNPMSLYQIVHWLP</sequence>